<dbReference type="PANTHER" id="PTHR31912">
    <property type="entry name" value="IP13529P"/>
    <property type="match status" value="1"/>
</dbReference>
<dbReference type="AlphaFoldDB" id="A0A6P6MVF5"/>
<gene>
    <name evidence="4" type="primary">LOC113071217</name>
</gene>
<evidence type="ECO:0000313" key="3">
    <source>
        <dbReference type="Proteomes" id="UP000515129"/>
    </source>
</evidence>
<keyword evidence="3" id="KW-1185">Reference proteome</keyword>
<dbReference type="PROSITE" id="PS50157">
    <property type="entry name" value="ZINC_FINGER_C2H2_2"/>
    <property type="match status" value="2"/>
</dbReference>
<evidence type="ECO:0000259" key="2">
    <source>
        <dbReference type="PROSITE" id="PS50157"/>
    </source>
</evidence>
<dbReference type="Gene3D" id="3.30.160.60">
    <property type="entry name" value="Classic Zinc Finger"/>
    <property type="match status" value="2"/>
</dbReference>
<name>A0A6P6MVF5_CARAU</name>
<keyword evidence="1" id="KW-0479">Metal-binding</keyword>
<dbReference type="Proteomes" id="UP000515129">
    <property type="component" value="Unplaced"/>
</dbReference>
<dbReference type="PANTHER" id="PTHR31912:SF35">
    <property type="entry name" value="C2H2-TYPE DOMAIN-CONTAINING PROTEIN"/>
    <property type="match status" value="1"/>
</dbReference>
<dbReference type="PROSITE" id="PS00028">
    <property type="entry name" value="ZINC_FINGER_C2H2_1"/>
    <property type="match status" value="2"/>
</dbReference>
<dbReference type="SMART" id="SM00355">
    <property type="entry name" value="ZnF_C2H2"/>
    <property type="match status" value="4"/>
</dbReference>
<evidence type="ECO:0000313" key="4">
    <source>
        <dbReference type="RefSeq" id="XP_026100363.1"/>
    </source>
</evidence>
<dbReference type="GO" id="GO:0008270">
    <property type="term" value="F:zinc ion binding"/>
    <property type="evidence" value="ECO:0007669"/>
    <property type="project" value="UniProtKB-KW"/>
</dbReference>
<proteinExistence type="predicted"/>
<feature type="domain" description="C2H2-type" evidence="2">
    <location>
        <begin position="105"/>
        <end position="134"/>
    </location>
</feature>
<protein>
    <submittedName>
        <fullName evidence="4">Uncharacterized protein LOC113071217</fullName>
    </submittedName>
</protein>
<keyword evidence="1" id="KW-0862">Zinc</keyword>
<evidence type="ECO:0000256" key="1">
    <source>
        <dbReference type="PROSITE-ProRule" id="PRU00042"/>
    </source>
</evidence>
<dbReference type="GeneID" id="113071217"/>
<dbReference type="InterPro" id="IPR013087">
    <property type="entry name" value="Znf_C2H2_type"/>
</dbReference>
<feature type="domain" description="C2H2-type" evidence="2">
    <location>
        <begin position="32"/>
        <end position="61"/>
    </location>
</feature>
<reference evidence="4" key="1">
    <citation type="submission" date="2025-08" db="UniProtKB">
        <authorList>
            <consortium name="RefSeq"/>
        </authorList>
    </citation>
    <scope>IDENTIFICATION</scope>
    <source>
        <strain evidence="4">Wakin</strain>
        <tissue evidence="4">Muscle</tissue>
    </source>
</reference>
<dbReference type="KEGG" id="caua:113071217"/>
<sequence length="824" mass="93335">MPWCQFCDCTFESLSAFCQHMKIHSHVPNNVFKCGIPDCSRTFKKFTAFKAHIFRDHKDRPSKSSVEQLGIDALVCDIGTCQEKCSDLKNFVLHLKNHIKEGTRVPCPFTCNKQFSVASTLTSHLSRKHRNSSAESLRHSILQSNVSVQMPHGEASNMAELSHPQSELFDCGDGIEQLENVLLPDNADESLFLKNMALFYLKLQAKHILPSSVIQSVIEGMQDIHDISQSHLLLKLGEKLIALGISENDIKSVLDVLQTDDLFRRSIINTLSTDKRRKSFYKDNFKFVDPVPVCLGQNESGKESFAQYIPIKKSLEALFCCKSVIEQHNNSRSEVRAKDILSDVWDGNNIDENMLFKTDKDSLALILYEDAFEVANPLGSGKKKHKILAVYMTLANLLPHCRSGIDPMQLVLLCREQDFRFFGQDLVFATLVKDLKDLEENGVELADGKVHKGTLCAIAGDNLGSHYIGGFVENFSKSKNFCRYCEIDRQTFNSAPLTKALTRTVESYEQNLKDLDADQTEIAIGVKCNSPFNDLKYFHVCQPGLPPCLGHDLFEGVVSFDLALYIDHLVNQEKQFTYTELNHRINQFKYLGNDARDKPVEMTPGTGKLSGHAVQNWCFLRLLPLLVGEKIVSPTENEVWQLVLQLRQIAELICAPSINIGQIAYLSVLIEEYIETRKVVFPNHPLKPKHHYLCHYPELTGRFGPLIRLWTLRFESKHSYFKQCARKLHNFKNLSATLAERHQLLQAYLHAGSPFPENVVAERGIEFHVNDYNDDIQGSVAGLNFQPGNTVACNGVTVKGTLYKKTCMLFCRRMMRELCLGTFI</sequence>
<dbReference type="OrthoDB" id="9995178at2759"/>
<accession>A0A6P6MVF5</accession>
<dbReference type="RefSeq" id="XP_026100363.1">
    <property type="nucleotide sequence ID" value="XM_026244578.1"/>
</dbReference>
<keyword evidence="1" id="KW-0863">Zinc-finger</keyword>
<organism evidence="3 4">
    <name type="scientific">Carassius auratus</name>
    <name type="common">Goldfish</name>
    <dbReference type="NCBI Taxonomy" id="7957"/>
    <lineage>
        <taxon>Eukaryota</taxon>
        <taxon>Metazoa</taxon>
        <taxon>Chordata</taxon>
        <taxon>Craniata</taxon>
        <taxon>Vertebrata</taxon>
        <taxon>Euteleostomi</taxon>
        <taxon>Actinopterygii</taxon>
        <taxon>Neopterygii</taxon>
        <taxon>Teleostei</taxon>
        <taxon>Ostariophysi</taxon>
        <taxon>Cypriniformes</taxon>
        <taxon>Cyprinidae</taxon>
        <taxon>Cyprininae</taxon>
        <taxon>Carassius</taxon>
    </lineage>
</organism>